<feature type="transmembrane region" description="Helical" evidence="2">
    <location>
        <begin position="23"/>
        <end position="42"/>
    </location>
</feature>
<feature type="region of interest" description="Disordered" evidence="1">
    <location>
        <begin position="47"/>
        <end position="115"/>
    </location>
</feature>
<dbReference type="EMBL" id="JACJII010000001">
    <property type="protein sequence ID" value="MBA9003478.1"/>
    <property type="molecule type" value="Genomic_DNA"/>
</dbReference>
<sequence length="145" mass="16528">MTGQHRGKPAPVRWRRLARGRRALVGALVVPGLVLGGVVVLWPDPEAERKPQRAVAGEQVESAVPRTTPTVHPTFGEYVPPKRNEATPQPKVKRKAPRPQVTTRPPGRQTRRPEAEICAEYGRRNPWVRHWCERHGYDYDDHDRD</sequence>
<keyword evidence="4" id="KW-1185">Reference proteome</keyword>
<keyword evidence="2" id="KW-1133">Transmembrane helix</keyword>
<evidence type="ECO:0000313" key="3">
    <source>
        <dbReference type="EMBL" id="MBA9003478.1"/>
    </source>
</evidence>
<dbReference type="RefSeq" id="WP_182705216.1">
    <property type="nucleotide sequence ID" value="NZ_JACJII010000001.1"/>
</dbReference>
<comment type="caution">
    <text evidence="3">The sequence shown here is derived from an EMBL/GenBank/DDBJ whole genome shotgun (WGS) entry which is preliminary data.</text>
</comment>
<dbReference type="AlphaFoldDB" id="A0A7W3R7S0"/>
<protein>
    <submittedName>
        <fullName evidence="3">Uncharacterized protein</fullName>
    </submittedName>
</protein>
<gene>
    <name evidence="3" type="ORF">HNR21_002360</name>
</gene>
<evidence type="ECO:0000256" key="2">
    <source>
        <dbReference type="SAM" id="Phobius"/>
    </source>
</evidence>
<evidence type="ECO:0000256" key="1">
    <source>
        <dbReference type="SAM" id="MobiDB-lite"/>
    </source>
</evidence>
<name>A0A7W3R7S0_9ACTN</name>
<dbReference type="Proteomes" id="UP000539313">
    <property type="component" value="Unassembled WGS sequence"/>
</dbReference>
<proteinExistence type="predicted"/>
<feature type="compositionally biased region" description="Low complexity" evidence="1">
    <location>
        <begin position="98"/>
        <end position="108"/>
    </location>
</feature>
<organism evidence="3 4">
    <name type="scientific">Thermomonospora cellulosilytica</name>
    <dbReference type="NCBI Taxonomy" id="1411118"/>
    <lineage>
        <taxon>Bacteria</taxon>
        <taxon>Bacillati</taxon>
        <taxon>Actinomycetota</taxon>
        <taxon>Actinomycetes</taxon>
        <taxon>Streptosporangiales</taxon>
        <taxon>Thermomonosporaceae</taxon>
        <taxon>Thermomonospora</taxon>
    </lineage>
</organism>
<keyword evidence="2" id="KW-0472">Membrane</keyword>
<evidence type="ECO:0000313" key="4">
    <source>
        <dbReference type="Proteomes" id="UP000539313"/>
    </source>
</evidence>
<reference evidence="3 4" key="1">
    <citation type="submission" date="2020-08" db="EMBL/GenBank/DDBJ databases">
        <title>Sequencing the genomes of 1000 actinobacteria strains.</title>
        <authorList>
            <person name="Klenk H.-P."/>
        </authorList>
    </citation>
    <scope>NUCLEOTIDE SEQUENCE [LARGE SCALE GENOMIC DNA]</scope>
    <source>
        <strain evidence="3 4">DSM 45823</strain>
    </source>
</reference>
<accession>A0A7W3R7S0</accession>
<keyword evidence="2" id="KW-0812">Transmembrane</keyword>